<dbReference type="Proteomes" id="UP000094463">
    <property type="component" value="Chromosome"/>
</dbReference>
<keyword evidence="1" id="KW-0812">Transmembrane</keyword>
<keyword evidence="1" id="KW-1133">Transmembrane helix</keyword>
<dbReference type="Gene3D" id="1.20.1480.30">
    <property type="entry name" value="Designed four-helix bundle protein"/>
    <property type="match status" value="1"/>
</dbReference>
<protein>
    <submittedName>
        <fullName evidence="2">Methyl-Accepting Chemotaxis Protein</fullName>
    </submittedName>
</protein>
<sequence>MFNEQIKASWIKRVFGNYEWYKSWGNYYNQYDEYVRKGEQFVPDVYDYMFEENIVHKYGNRKLAETIPVVFVSAGILGTFIGLVSGISDLNLDAQSEEMRMGVQDLLGGMEITFYSSILGITLSLLWHLIDKVLFYPLLVSAHRDTLNEMDITFPSQDEGHYLQQMVENQQEQLKGFQEFMSEQMIPQLVKGIGNEVADSLRPQMEQTNEIINEAMLKANDQNFGAIQDLTDNFIQSLGDNTKDYMDKLSDTLDKTINWTENVHGQMTELVDSMTESAQNQQQMAKTTHDLSAQVETYVNKLTESEERQLATLESFEEVTANNAIVNEKASELLTNLGQEQERFTKSLYEQLSVMDQYAVNIREHYQRQQSLNESIETVLDRSNIMLTSFDASMETNATMLSQYETNTKELADITSNMTGVLSSIEKQSNHLLSVQNDWQKLSSEVLSDYEKTTSQTREIAEQRELQVEEIRSANEALHHVWTDANKRFEELNKQLDSAMSSFATQLHKGLNRTFEEFDEELSKTVNHLSSAVEMIQDSVDDLPPQIDEFGKKLKEFNQEYQKQKPEN</sequence>
<name>A0A1D7QX04_9BACI</name>
<keyword evidence="3" id="KW-1185">Reference proteome</keyword>
<dbReference type="EMBL" id="CP012502">
    <property type="protein sequence ID" value="AOM83540.1"/>
    <property type="molecule type" value="Genomic_DNA"/>
</dbReference>
<accession>A0A1D7QX04</accession>
<feature type="transmembrane region" description="Helical" evidence="1">
    <location>
        <begin position="67"/>
        <end position="87"/>
    </location>
</feature>
<reference evidence="2 3" key="1">
    <citation type="submission" date="2015-08" db="EMBL/GenBank/DDBJ databases">
        <title>The complete genome sequence of Bacillus beveridgei MLTeJB.</title>
        <authorList>
            <person name="Hanson T.E."/>
            <person name="Mesa C."/>
            <person name="Basesman S.M."/>
            <person name="Oremland R.S."/>
        </authorList>
    </citation>
    <scope>NUCLEOTIDE SEQUENCE [LARGE SCALE GENOMIC DNA]</scope>
    <source>
        <strain evidence="2 3">MLTeJB</strain>
    </source>
</reference>
<evidence type="ECO:0000256" key="1">
    <source>
        <dbReference type="SAM" id="Phobius"/>
    </source>
</evidence>
<dbReference type="AlphaFoldDB" id="A0A1D7QX04"/>
<feature type="transmembrane region" description="Helical" evidence="1">
    <location>
        <begin position="107"/>
        <end position="130"/>
    </location>
</feature>
<organism evidence="2 3">
    <name type="scientific">Salisediminibacterium beveridgei</name>
    <dbReference type="NCBI Taxonomy" id="632773"/>
    <lineage>
        <taxon>Bacteria</taxon>
        <taxon>Bacillati</taxon>
        <taxon>Bacillota</taxon>
        <taxon>Bacilli</taxon>
        <taxon>Bacillales</taxon>
        <taxon>Bacillaceae</taxon>
        <taxon>Salisediminibacterium</taxon>
    </lineage>
</organism>
<keyword evidence="1" id="KW-0472">Membrane</keyword>
<evidence type="ECO:0000313" key="2">
    <source>
        <dbReference type="EMBL" id="AOM83540.1"/>
    </source>
</evidence>
<proteinExistence type="predicted"/>
<dbReference type="KEGG" id="bbev:BBEV_2182"/>
<dbReference type="STRING" id="632773.BBEV_2182"/>
<evidence type="ECO:0000313" key="3">
    <source>
        <dbReference type="Proteomes" id="UP000094463"/>
    </source>
</evidence>
<gene>
    <name evidence="2" type="ORF">BBEV_2182</name>
</gene>